<name>A0ABX5E9Z2_9MICO</name>
<feature type="transmembrane region" description="Helical" evidence="2">
    <location>
        <begin position="426"/>
        <end position="445"/>
    </location>
</feature>
<evidence type="ECO:0000313" key="3">
    <source>
        <dbReference type="EMBL" id="PRZ03570.1"/>
    </source>
</evidence>
<evidence type="ECO:0000256" key="1">
    <source>
        <dbReference type="SAM" id="MobiDB-lite"/>
    </source>
</evidence>
<feature type="transmembrane region" description="Helical" evidence="2">
    <location>
        <begin position="256"/>
        <end position="280"/>
    </location>
</feature>
<keyword evidence="2" id="KW-0812">Transmembrane</keyword>
<dbReference type="RefSeq" id="WP_106269593.1">
    <property type="nucleotide sequence ID" value="NZ_PVTX01000013.1"/>
</dbReference>
<feature type="region of interest" description="Disordered" evidence="1">
    <location>
        <begin position="34"/>
        <end position="53"/>
    </location>
</feature>
<evidence type="ECO:0008006" key="5">
    <source>
        <dbReference type="Google" id="ProtNLM"/>
    </source>
</evidence>
<evidence type="ECO:0000313" key="4">
    <source>
        <dbReference type="Proteomes" id="UP000239895"/>
    </source>
</evidence>
<reference evidence="3 4" key="1">
    <citation type="submission" date="2018-03" db="EMBL/GenBank/DDBJ databases">
        <title>Comparative analysis of microorganisms from saline springs in Andes Mountain Range, Colombia.</title>
        <authorList>
            <person name="Rubin E."/>
        </authorList>
    </citation>
    <scope>NUCLEOTIDE SEQUENCE [LARGE SCALE GENOMIC DNA]</scope>
    <source>
        <strain evidence="3 4">CG 23</strain>
    </source>
</reference>
<accession>A0ABX5E9Z2</accession>
<dbReference type="EMBL" id="PVTX01000013">
    <property type="protein sequence ID" value="PRZ03570.1"/>
    <property type="molecule type" value="Genomic_DNA"/>
</dbReference>
<feature type="transmembrane region" description="Helical" evidence="2">
    <location>
        <begin position="287"/>
        <end position="309"/>
    </location>
</feature>
<comment type="caution">
    <text evidence="3">The sequence shown here is derived from an EMBL/GenBank/DDBJ whole genome shotgun (WGS) entry which is preliminary data.</text>
</comment>
<organism evidence="3 4">
    <name type="scientific">Isoptericola halotolerans</name>
    <dbReference type="NCBI Taxonomy" id="300560"/>
    <lineage>
        <taxon>Bacteria</taxon>
        <taxon>Bacillati</taxon>
        <taxon>Actinomycetota</taxon>
        <taxon>Actinomycetes</taxon>
        <taxon>Micrococcales</taxon>
        <taxon>Promicromonosporaceae</taxon>
        <taxon>Isoptericola</taxon>
    </lineage>
</organism>
<sequence length="455" mass="47165">MGPTTSGPPIVPTDVEARLVELERENAELRRRLQQVPEPAGVGPRTDGPRTTHRWRSSAAVVLVLLGTLLAPVGVVAAWAKAELTDTDRYVATVAPLASDPVVQSAVAGRLTAAVMSRIEVGELLDEVVAGLEEAEVAPRAVTALGALEAPLTSGVESFVRSAADRVVTSEAFVSAWEQANRVAHAELVAVMEGEGGELLQVGQDGQLTIQLAGMIELLKERLVERGLGVAANIPTVDVSFTIMQTTQLVEVQNRYAQLVTVGTWLPWVALGLLAAGVLVSTHRMRTLLVAGLALTAAMVALGIALAIARGLYLQALSGEVLRLDAAELVFDQVATFLRATVRTVGVLGLVVALAAYLGGGSASARSLRAGAARSLGRVRTWGESRGWSTGPVGQWVGEHRGFARGVVIGLAALVLLLAADPTAGLVIGTAVAAGILVTLVELVARAPVSPAPSA</sequence>
<feature type="transmembrane region" description="Helical" evidence="2">
    <location>
        <begin position="402"/>
        <end position="420"/>
    </location>
</feature>
<evidence type="ECO:0000256" key="2">
    <source>
        <dbReference type="SAM" id="Phobius"/>
    </source>
</evidence>
<gene>
    <name evidence="3" type="ORF">BCL65_11371</name>
</gene>
<keyword evidence="4" id="KW-1185">Reference proteome</keyword>
<dbReference type="Proteomes" id="UP000239895">
    <property type="component" value="Unassembled WGS sequence"/>
</dbReference>
<proteinExistence type="predicted"/>
<protein>
    <recommendedName>
        <fullName evidence="5">Integral membrane protein</fullName>
    </recommendedName>
</protein>
<feature type="transmembrane region" description="Helical" evidence="2">
    <location>
        <begin position="59"/>
        <end position="80"/>
    </location>
</feature>
<feature type="transmembrane region" description="Helical" evidence="2">
    <location>
        <begin position="340"/>
        <end position="359"/>
    </location>
</feature>
<keyword evidence="2" id="KW-0472">Membrane</keyword>
<keyword evidence="2" id="KW-1133">Transmembrane helix</keyword>